<dbReference type="GO" id="GO:0016491">
    <property type="term" value="F:oxidoreductase activity"/>
    <property type="evidence" value="ECO:0007669"/>
    <property type="project" value="UniProtKB-KW"/>
</dbReference>
<evidence type="ECO:0000313" key="5">
    <source>
        <dbReference type="EMBL" id="KAB1641625.1"/>
    </source>
</evidence>
<gene>
    <name evidence="5" type="ORF">F8O05_11760</name>
</gene>
<organism evidence="5 6">
    <name type="scientific">Gulosibacter chungangensis</name>
    <dbReference type="NCBI Taxonomy" id="979746"/>
    <lineage>
        <taxon>Bacteria</taxon>
        <taxon>Bacillati</taxon>
        <taxon>Actinomycetota</taxon>
        <taxon>Actinomycetes</taxon>
        <taxon>Micrococcales</taxon>
        <taxon>Microbacteriaceae</taxon>
        <taxon>Gulosibacter</taxon>
    </lineage>
</organism>
<keyword evidence="1" id="KW-0560">Oxidoreductase</keyword>
<proteinExistence type="predicted"/>
<dbReference type="Pfam" id="PF22725">
    <property type="entry name" value="GFO_IDH_MocA_C3"/>
    <property type="match status" value="1"/>
</dbReference>
<keyword evidence="2" id="KW-0520">NAD</keyword>
<dbReference type="Pfam" id="PF01408">
    <property type="entry name" value="GFO_IDH_MocA"/>
    <property type="match status" value="1"/>
</dbReference>
<dbReference type="OrthoDB" id="9792085at2"/>
<dbReference type="PANTHER" id="PTHR43818">
    <property type="entry name" value="BCDNA.GH03377"/>
    <property type="match status" value="1"/>
</dbReference>
<protein>
    <submittedName>
        <fullName evidence="5">Gfo/Idh/MocA family oxidoreductase</fullName>
    </submittedName>
</protein>
<dbReference type="AlphaFoldDB" id="A0A7J5B9B2"/>
<comment type="caution">
    <text evidence="5">The sequence shown here is derived from an EMBL/GenBank/DDBJ whole genome shotgun (WGS) entry which is preliminary data.</text>
</comment>
<dbReference type="RefSeq" id="WP_158052944.1">
    <property type="nucleotide sequence ID" value="NZ_WBKB01000008.1"/>
</dbReference>
<dbReference type="InterPro" id="IPR000683">
    <property type="entry name" value="Gfo/Idh/MocA-like_OxRdtase_N"/>
</dbReference>
<evidence type="ECO:0000259" key="3">
    <source>
        <dbReference type="Pfam" id="PF01408"/>
    </source>
</evidence>
<evidence type="ECO:0000259" key="4">
    <source>
        <dbReference type="Pfam" id="PF22725"/>
    </source>
</evidence>
<dbReference type="InterPro" id="IPR036291">
    <property type="entry name" value="NAD(P)-bd_dom_sf"/>
</dbReference>
<dbReference type="InterPro" id="IPR055170">
    <property type="entry name" value="GFO_IDH_MocA-like_dom"/>
</dbReference>
<dbReference type="InterPro" id="IPR050463">
    <property type="entry name" value="Gfo/Idh/MocA_oxidrdct_glycsds"/>
</dbReference>
<evidence type="ECO:0000256" key="2">
    <source>
        <dbReference type="ARBA" id="ARBA00023027"/>
    </source>
</evidence>
<name>A0A7J5B9B2_9MICO</name>
<dbReference type="SUPFAM" id="SSF51735">
    <property type="entry name" value="NAD(P)-binding Rossmann-fold domains"/>
    <property type="match status" value="1"/>
</dbReference>
<feature type="domain" description="Gfo/Idh/MocA-like oxidoreductase N-terminal" evidence="3">
    <location>
        <begin position="24"/>
        <end position="148"/>
    </location>
</feature>
<dbReference type="Gene3D" id="3.40.50.720">
    <property type="entry name" value="NAD(P)-binding Rossmann-like Domain"/>
    <property type="match status" value="1"/>
</dbReference>
<feature type="domain" description="GFO/IDH/MocA-like oxidoreductase" evidence="4">
    <location>
        <begin position="158"/>
        <end position="303"/>
    </location>
</feature>
<evidence type="ECO:0000256" key="1">
    <source>
        <dbReference type="ARBA" id="ARBA00023002"/>
    </source>
</evidence>
<accession>A0A7J5B9B2</accession>
<dbReference type="EMBL" id="WBKB01000008">
    <property type="protein sequence ID" value="KAB1641625.1"/>
    <property type="molecule type" value="Genomic_DNA"/>
</dbReference>
<keyword evidence="6" id="KW-1185">Reference proteome</keyword>
<dbReference type="Gene3D" id="3.30.360.10">
    <property type="entry name" value="Dihydrodipicolinate Reductase, domain 2"/>
    <property type="match status" value="1"/>
</dbReference>
<evidence type="ECO:0000313" key="6">
    <source>
        <dbReference type="Proteomes" id="UP000433493"/>
    </source>
</evidence>
<dbReference type="PANTHER" id="PTHR43818:SF11">
    <property type="entry name" value="BCDNA.GH03377"/>
    <property type="match status" value="1"/>
</dbReference>
<sequence length="414" mass="44699">MTASLSTPRSDESSNAAVEQRTIGVGLISVGWMGKLHSRAYRNLPTFYPDLGIQPRLVVAADTAPQAQDYAVNVLGFEQAVADYREVLANPEVEVVSICAPNFLHAELGIAAAKAGKHIWIEKPVGRGAHETAEIRDAVVEAGVASAIGFNYRQPPAIQYARNLINEGKLGRITNVRGRFFGGFNADPNFPLAWRFIREYAGSGVLGDLMGHLVDLTHFLLGPIGSITASTGTYITERPAMKGSPDEGKLLPVENEDYANMLLKFDESALAAGALGSLEASWIALGPQAEYSIEIFGTEGSLRWNFERLNELEVAFRDENGAANYTRLFANPTFPDFARFQPSTGTSMGYDDLKIIEASKFLRAVTGDDSESSNIHDALASAQVLTAAEESAKTGQWVDTPVVPGNTSNTRKEA</sequence>
<dbReference type="SUPFAM" id="SSF55347">
    <property type="entry name" value="Glyceraldehyde-3-phosphate dehydrogenase-like, C-terminal domain"/>
    <property type="match status" value="1"/>
</dbReference>
<reference evidence="5 6" key="1">
    <citation type="submission" date="2019-09" db="EMBL/GenBank/DDBJ databases">
        <title>Phylogeny of genus Pseudoclavibacter and closely related genus.</title>
        <authorList>
            <person name="Li Y."/>
        </authorList>
    </citation>
    <scope>NUCLEOTIDE SEQUENCE [LARGE SCALE GENOMIC DNA]</scope>
    <source>
        <strain evidence="5 6">KCTC 13959</strain>
    </source>
</reference>
<dbReference type="GO" id="GO:0000166">
    <property type="term" value="F:nucleotide binding"/>
    <property type="evidence" value="ECO:0007669"/>
    <property type="project" value="InterPro"/>
</dbReference>
<dbReference type="Proteomes" id="UP000433493">
    <property type="component" value="Unassembled WGS sequence"/>
</dbReference>